<comment type="subcellular location">
    <subcellularLocation>
        <location evidence="1">Cell membrane</location>
        <topology evidence="1">Multi-pass membrane protein</topology>
    </subcellularLocation>
    <subcellularLocation>
        <location evidence="16">Membrane</location>
        <topology evidence="16">Multi-pass membrane protein</topology>
    </subcellularLocation>
</comment>
<feature type="transmembrane region" description="Helical" evidence="19">
    <location>
        <begin position="30"/>
        <end position="51"/>
    </location>
</feature>
<keyword evidence="17" id="KW-0175">Coiled coil</keyword>
<evidence type="ECO:0000256" key="14">
    <source>
        <dbReference type="ARBA" id="ARBA00033245"/>
    </source>
</evidence>
<dbReference type="InterPro" id="IPR028055">
    <property type="entry name" value="YidC/Oxa/ALB_C"/>
</dbReference>
<evidence type="ECO:0000256" key="1">
    <source>
        <dbReference type="ARBA" id="ARBA00004651"/>
    </source>
</evidence>
<feature type="compositionally biased region" description="Low complexity" evidence="18">
    <location>
        <begin position="331"/>
        <end position="349"/>
    </location>
</feature>
<evidence type="ECO:0000256" key="8">
    <source>
        <dbReference type="ARBA" id="ARBA00022989"/>
    </source>
</evidence>
<evidence type="ECO:0000256" key="5">
    <source>
        <dbReference type="ARBA" id="ARBA00022475"/>
    </source>
</evidence>
<organism evidence="21 22">
    <name type="scientific">Nocardia macrotermitis</name>
    <dbReference type="NCBI Taxonomy" id="2585198"/>
    <lineage>
        <taxon>Bacteria</taxon>
        <taxon>Bacillati</taxon>
        <taxon>Actinomycetota</taxon>
        <taxon>Actinomycetes</taxon>
        <taxon>Mycobacteriales</taxon>
        <taxon>Nocardiaceae</taxon>
        <taxon>Nocardia</taxon>
    </lineage>
</organism>
<evidence type="ECO:0000256" key="18">
    <source>
        <dbReference type="SAM" id="MobiDB-lite"/>
    </source>
</evidence>
<reference evidence="21 22" key="1">
    <citation type="submission" date="2019-10" db="EMBL/GenBank/DDBJ databases">
        <title>Nocardia macrotermitis sp. nov. and Nocardia aurantia sp. nov., isolated from the gut of fungus growing-termite Macrotermes natalensis.</title>
        <authorList>
            <person name="Benndorf R."/>
            <person name="Schwitalla J."/>
            <person name="Martin K."/>
            <person name="De Beer W."/>
            <person name="Kaster A.-K."/>
            <person name="Vollmers J."/>
            <person name="Poulsen M."/>
            <person name="Beemelmanns C."/>
        </authorList>
    </citation>
    <scope>NUCLEOTIDE SEQUENCE [LARGE SCALE GENOMIC DNA]</scope>
    <source>
        <strain evidence="21 22">RB20</strain>
    </source>
</reference>
<feature type="transmembrane region" description="Helical" evidence="19">
    <location>
        <begin position="95"/>
        <end position="118"/>
    </location>
</feature>
<evidence type="ECO:0000256" key="12">
    <source>
        <dbReference type="ARBA" id="ARBA00026028"/>
    </source>
</evidence>
<dbReference type="GO" id="GO:0032977">
    <property type="term" value="F:membrane insertase activity"/>
    <property type="evidence" value="ECO:0007669"/>
    <property type="project" value="InterPro"/>
</dbReference>
<evidence type="ECO:0000256" key="10">
    <source>
        <dbReference type="ARBA" id="ARBA00023186"/>
    </source>
</evidence>
<keyword evidence="7" id="KW-0653">Protein transport</keyword>
<dbReference type="NCBIfam" id="TIGR03592">
    <property type="entry name" value="yidC_oxa1_cterm"/>
    <property type="match status" value="1"/>
</dbReference>
<dbReference type="GO" id="GO:0005886">
    <property type="term" value="C:plasma membrane"/>
    <property type="evidence" value="ECO:0007669"/>
    <property type="project" value="UniProtKB-SubCell"/>
</dbReference>
<accession>A0A7K0DB26</accession>
<keyword evidence="8 19" id="KW-1133">Transmembrane helix</keyword>
<comment type="function">
    <text evidence="11">Required for the insertion and/or proper folding and/or complex formation of integral membrane proteins into the membrane. Involved in integration of membrane proteins that insert both dependently and independently of the Sec translocase complex, as well as at least some lipoproteins. Aids folding of multispanning membrane proteins.</text>
</comment>
<keyword evidence="22" id="KW-1185">Reference proteome</keyword>
<evidence type="ECO:0000256" key="19">
    <source>
        <dbReference type="SAM" id="Phobius"/>
    </source>
</evidence>
<protein>
    <recommendedName>
        <fullName evidence="3">Membrane protein insertase YidC</fullName>
    </recommendedName>
    <alternativeName>
        <fullName evidence="15">Foldase YidC</fullName>
    </alternativeName>
    <alternativeName>
        <fullName evidence="14">Membrane integrase YidC</fullName>
    </alternativeName>
    <alternativeName>
        <fullName evidence="13">Membrane protein YidC</fullName>
    </alternativeName>
</protein>
<feature type="transmembrane region" description="Helical" evidence="19">
    <location>
        <begin position="193"/>
        <end position="213"/>
    </location>
</feature>
<evidence type="ECO:0000313" key="22">
    <source>
        <dbReference type="Proteomes" id="UP000438448"/>
    </source>
</evidence>
<evidence type="ECO:0000256" key="15">
    <source>
        <dbReference type="ARBA" id="ARBA00033342"/>
    </source>
</evidence>
<evidence type="ECO:0000256" key="13">
    <source>
        <dbReference type="ARBA" id="ARBA00031538"/>
    </source>
</evidence>
<feature type="transmembrane region" description="Helical" evidence="19">
    <location>
        <begin position="254"/>
        <end position="279"/>
    </location>
</feature>
<evidence type="ECO:0000256" key="3">
    <source>
        <dbReference type="ARBA" id="ARBA00015325"/>
    </source>
</evidence>
<evidence type="ECO:0000256" key="9">
    <source>
        <dbReference type="ARBA" id="ARBA00023136"/>
    </source>
</evidence>
<comment type="similarity">
    <text evidence="2">Belongs to the OXA1/ALB3/YidC family. Type 1 subfamily.</text>
</comment>
<proteinExistence type="inferred from homology"/>
<keyword evidence="5" id="KW-1003">Cell membrane</keyword>
<feature type="compositionally biased region" description="Basic residues" evidence="18">
    <location>
        <begin position="394"/>
        <end position="410"/>
    </location>
</feature>
<feature type="compositionally biased region" description="Basic and acidic residues" evidence="18">
    <location>
        <begin position="303"/>
        <end position="312"/>
    </location>
</feature>
<evidence type="ECO:0000256" key="11">
    <source>
        <dbReference type="ARBA" id="ARBA00025034"/>
    </source>
</evidence>
<evidence type="ECO:0000256" key="4">
    <source>
        <dbReference type="ARBA" id="ARBA00022448"/>
    </source>
</evidence>
<dbReference type="RefSeq" id="WP_319945581.1">
    <property type="nucleotide sequence ID" value="NZ_WEGK01000016.1"/>
</dbReference>
<feature type="region of interest" description="Disordered" evidence="18">
    <location>
        <begin position="303"/>
        <end position="410"/>
    </location>
</feature>
<evidence type="ECO:0000256" key="7">
    <source>
        <dbReference type="ARBA" id="ARBA00022927"/>
    </source>
</evidence>
<dbReference type="AlphaFoldDB" id="A0A7K0DB26"/>
<dbReference type="NCBIfam" id="NF002899">
    <property type="entry name" value="PRK03449.1"/>
    <property type="match status" value="1"/>
</dbReference>
<dbReference type="GO" id="GO:0051205">
    <property type="term" value="P:protein insertion into membrane"/>
    <property type="evidence" value="ECO:0007669"/>
    <property type="project" value="TreeGrafter"/>
</dbReference>
<feature type="coiled-coil region" evidence="17">
    <location>
        <begin position="61"/>
        <end position="92"/>
    </location>
</feature>
<feature type="compositionally biased region" description="Low complexity" evidence="18">
    <location>
        <begin position="375"/>
        <end position="391"/>
    </location>
</feature>
<evidence type="ECO:0000256" key="2">
    <source>
        <dbReference type="ARBA" id="ARBA00010527"/>
    </source>
</evidence>
<dbReference type="InterPro" id="IPR047196">
    <property type="entry name" value="YidC_ALB_C"/>
</dbReference>
<dbReference type="PANTHER" id="PTHR12428">
    <property type="entry name" value="OXA1"/>
    <property type="match status" value="1"/>
</dbReference>
<sequence length="410" mass="44581">MLNFIYYPVSWILWFWHKAFGLALGNDNGFAWALSVVFLVFTLRLVLYWPFVKQVRTTRQMQQLQPKIKELQKKYKNDRQKMALEMQKLQKEHGFNPLMGCLPILAQVPVFIGLYHVLRSFNRVGVTSGLPGFGHGGGMSAYANAHTANYAFGVDDVQSFLRARIFGAPISAAITTPKSQMAAFADYGGIPEISHMIAVAVPLMLIAGLATHFNARASVARQRATGVSVDPTGMGGGGSPSPMGPNQAELMNKLALYVFPLGVIVGGPFLPIAILLYWVSNNIWTFAQQHIVFKQIDKEDERKKQEALERRAQNAPKPGAKPDNRRKRGAVTDAPVDATVDGADVPVDAPVDDDSTASKNGTGQSANGTAASKNGTAKSGKSTASSGKSTGQGNRKRSGNRGRPNQKRRR</sequence>
<evidence type="ECO:0000313" key="21">
    <source>
        <dbReference type="EMBL" id="MQY22980.1"/>
    </source>
</evidence>
<keyword evidence="10" id="KW-0143">Chaperone</keyword>
<keyword evidence="6 16" id="KW-0812">Transmembrane</keyword>
<keyword evidence="4" id="KW-0813">Transport</keyword>
<evidence type="ECO:0000259" key="20">
    <source>
        <dbReference type="Pfam" id="PF02096"/>
    </source>
</evidence>
<comment type="caution">
    <text evidence="21">The sequence shown here is derived from an EMBL/GenBank/DDBJ whole genome shotgun (WGS) entry which is preliminary data.</text>
</comment>
<dbReference type="CDD" id="cd20070">
    <property type="entry name" value="5TM_YidC_Alb3"/>
    <property type="match status" value="1"/>
</dbReference>
<evidence type="ECO:0000256" key="16">
    <source>
        <dbReference type="RuleBase" id="RU003945"/>
    </source>
</evidence>
<evidence type="ECO:0000256" key="6">
    <source>
        <dbReference type="ARBA" id="ARBA00022692"/>
    </source>
</evidence>
<feature type="compositionally biased region" description="Polar residues" evidence="18">
    <location>
        <begin position="359"/>
        <end position="374"/>
    </location>
</feature>
<name>A0A7K0DB26_9NOCA</name>
<comment type="subunit">
    <text evidence="12">Interacts with the Sec translocase complex via SecD. Specifically interacts with transmembrane segments of nascent integral membrane proteins during membrane integration.</text>
</comment>
<dbReference type="InterPro" id="IPR001708">
    <property type="entry name" value="YidC/ALB3/OXA1/COX18"/>
</dbReference>
<keyword evidence="9 19" id="KW-0472">Membrane</keyword>
<dbReference type="EMBL" id="WEGK01000016">
    <property type="protein sequence ID" value="MQY22980.1"/>
    <property type="molecule type" value="Genomic_DNA"/>
</dbReference>
<dbReference type="PANTHER" id="PTHR12428:SF65">
    <property type="entry name" value="CYTOCHROME C OXIDASE ASSEMBLY PROTEIN COX18, MITOCHONDRIAL"/>
    <property type="match status" value="1"/>
</dbReference>
<dbReference type="GO" id="GO:0015031">
    <property type="term" value="P:protein transport"/>
    <property type="evidence" value="ECO:0007669"/>
    <property type="project" value="UniProtKB-KW"/>
</dbReference>
<dbReference type="Pfam" id="PF02096">
    <property type="entry name" value="60KD_IMP"/>
    <property type="match status" value="1"/>
</dbReference>
<evidence type="ECO:0000256" key="17">
    <source>
        <dbReference type="SAM" id="Coils"/>
    </source>
</evidence>
<gene>
    <name evidence="21" type="primary">yidC_1</name>
    <name evidence="21" type="ORF">NRB20_61040</name>
</gene>
<feature type="domain" description="Membrane insertase YidC/Oxa/ALB C-terminal" evidence="20">
    <location>
        <begin position="32"/>
        <end position="292"/>
    </location>
</feature>
<dbReference type="Proteomes" id="UP000438448">
    <property type="component" value="Unassembled WGS sequence"/>
</dbReference>